<feature type="compositionally biased region" description="Low complexity" evidence="1">
    <location>
        <begin position="31"/>
        <end position="59"/>
    </location>
</feature>
<sequence length="254" mass="29224">MTTTQIRPTTTTTQTRMPKSPGRIRWRRSSCSRSLSSPVPSQQSLPYRCGRSSSASSSPSERRQESARKRRKGPKKIIGDTNRFAVEYELDAQLLADPELREWLYGRIRWWCGGEQVGIFEPNTTIRDVAINVKHFLSYAGLRHDDHLMKESTETVHRTVIAAIYEDHGQSDDQIAADSDHYSRFLINPTVDVFDPWDILLVEDDHRGRLIWSSRKRRDETGRIVDPTGLREVDLTAGEFDDVQRRFLAGLPRQ</sequence>
<accession>A0A6G9XVL6</accession>
<protein>
    <submittedName>
        <fullName evidence="2">Uncharacterized protein</fullName>
    </submittedName>
</protein>
<organism evidence="2 3">
    <name type="scientific">Nocardia brasiliensis</name>
    <dbReference type="NCBI Taxonomy" id="37326"/>
    <lineage>
        <taxon>Bacteria</taxon>
        <taxon>Bacillati</taxon>
        <taxon>Actinomycetota</taxon>
        <taxon>Actinomycetes</taxon>
        <taxon>Mycobacteriales</taxon>
        <taxon>Nocardiaceae</taxon>
        <taxon>Nocardia</taxon>
    </lineage>
</organism>
<evidence type="ECO:0000313" key="3">
    <source>
        <dbReference type="Proteomes" id="UP000501705"/>
    </source>
</evidence>
<dbReference type="Proteomes" id="UP000501705">
    <property type="component" value="Chromosome"/>
</dbReference>
<dbReference type="InterPro" id="IPR028958">
    <property type="entry name" value="Imm42"/>
</dbReference>
<gene>
    <name evidence="2" type="ORF">F5X71_23740</name>
</gene>
<proteinExistence type="predicted"/>
<feature type="compositionally biased region" description="Low complexity" evidence="1">
    <location>
        <begin position="1"/>
        <end position="18"/>
    </location>
</feature>
<dbReference type="AlphaFoldDB" id="A0A6G9XVL6"/>
<feature type="region of interest" description="Disordered" evidence="1">
    <location>
        <begin position="1"/>
        <end position="78"/>
    </location>
</feature>
<name>A0A6G9XVL6_NOCBR</name>
<reference evidence="2 3" key="1">
    <citation type="journal article" date="2019" name="ACS Chem. Biol.">
        <title>Identification and Mobilization of a Cryptic Antibiotic Biosynthesis Gene Locus from a Human-Pathogenic Nocardia Isolate.</title>
        <authorList>
            <person name="Herisse M."/>
            <person name="Ishida K."/>
            <person name="Porter J.L."/>
            <person name="Howden B."/>
            <person name="Hertweck C."/>
            <person name="Stinear T.P."/>
            <person name="Pidot S.J."/>
        </authorList>
    </citation>
    <scope>NUCLEOTIDE SEQUENCE [LARGE SCALE GENOMIC DNA]</scope>
    <source>
        <strain evidence="2 3">AUSMDU00024985</strain>
    </source>
</reference>
<evidence type="ECO:0000313" key="2">
    <source>
        <dbReference type="EMBL" id="QIS04936.1"/>
    </source>
</evidence>
<dbReference type="EMBL" id="CP046171">
    <property type="protein sequence ID" value="QIS04936.1"/>
    <property type="molecule type" value="Genomic_DNA"/>
</dbReference>
<dbReference type="Pfam" id="PF15593">
    <property type="entry name" value="Imm42"/>
    <property type="match status" value="1"/>
</dbReference>
<evidence type="ECO:0000256" key="1">
    <source>
        <dbReference type="SAM" id="MobiDB-lite"/>
    </source>
</evidence>